<reference evidence="1 2" key="2">
    <citation type="journal article" date="2022" name="Mol. Ecol. Resour.">
        <title>The genomes of chicory, endive, great burdock and yacon provide insights into Asteraceae paleo-polyploidization history and plant inulin production.</title>
        <authorList>
            <person name="Fan W."/>
            <person name="Wang S."/>
            <person name="Wang H."/>
            <person name="Wang A."/>
            <person name="Jiang F."/>
            <person name="Liu H."/>
            <person name="Zhao H."/>
            <person name="Xu D."/>
            <person name="Zhang Y."/>
        </authorList>
    </citation>
    <scope>NUCLEOTIDE SEQUENCE [LARGE SCALE GENOMIC DNA]</scope>
    <source>
        <strain evidence="2">cv. Niubang</strain>
    </source>
</reference>
<organism evidence="1 2">
    <name type="scientific">Arctium lappa</name>
    <name type="common">Greater burdock</name>
    <name type="synonym">Lappa major</name>
    <dbReference type="NCBI Taxonomy" id="4217"/>
    <lineage>
        <taxon>Eukaryota</taxon>
        <taxon>Viridiplantae</taxon>
        <taxon>Streptophyta</taxon>
        <taxon>Embryophyta</taxon>
        <taxon>Tracheophyta</taxon>
        <taxon>Spermatophyta</taxon>
        <taxon>Magnoliopsida</taxon>
        <taxon>eudicotyledons</taxon>
        <taxon>Gunneridae</taxon>
        <taxon>Pentapetalae</taxon>
        <taxon>asterids</taxon>
        <taxon>campanulids</taxon>
        <taxon>Asterales</taxon>
        <taxon>Asteraceae</taxon>
        <taxon>Carduoideae</taxon>
        <taxon>Cardueae</taxon>
        <taxon>Arctiinae</taxon>
        <taxon>Arctium</taxon>
    </lineage>
</organism>
<evidence type="ECO:0000313" key="1">
    <source>
        <dbReference type="EMBL" id="KAI3678385.1"/>
    </source>
</evidence>
<reference evidence="2" key="1">
    <citation type="journal article" date="2022" name="Mol. Ecol. Resour.">
        <title>The genomes of chicory, endive, great burdock and yacon provide insights into Asteraceae palaeo-polyploidization history and plant inulin production.</title>
        <authorList>
            <person name="Fan W."/>
            <person name="Wang S."/>
            <person name="Wang H."/>
            <person name="Wang A."/>
            <person name="Jiang F."/>
            <person name="Liu H."/>
            <person name="Zhao H."/>
            <person name="Xu D."/>
            <person name="Zhang Y."/>
        </authorList>
    </citation>
    <scope>NUCLEOTIDE SEQUENCE [LARGE SCALE GENOMIC DNA]</scope>
    <source>
        <strain evidence="2">cv. Niubang</strain>
    </source>
</reference>
<gene>
    <name evidence="1" type="ORF">L6452_37675</name>
</gene>
<sequence length="321" mass="36474">MGWKKFISGLDWKYKNRKRCDFWKKEVSKDYGVDDDAEMGVVKKMVEKIEGDIIVNIPSMESFGWEISKEANSDFSKVHPDCSWGGIPSSYGLKFDGVVRNENILSVNVVGFGKISELVFENGSTYGAVKKVIFLGQEGVCCSHNMDVDASLSKPSDVSSKMKKSVKMVNTWSKDNGNIVDKIKKQNLEEDVSVKFLPPSLLLDGSILVDIVDEVVKKGCSGHVLHSYGYFVGINLPFTEYNLRRMWRKFDLDDNISLGENGIWLFKFKMRRVLENCILLVNGVPLFVREWSPRSFQSKPKPSKVPLWISQHGITFELEVY</sequence>
<name>A0ACB8Y3Q6_ARCLA</name>
<dbReference type="EMBL" id="CM042060">
    <property type="protein sequence ID" value="KAI3678385.1"/>
    <property type="molecule type" value="Genomic_DNA"/>
</dbReference>
<keyword evidence="2" id="KW-1185">Reference proteome</keyword>
<protein>
    <submittedName>
        <fullName evidence="1">Uncharacterized protein</fullName>
    </submittedName>
</protein>
<proteinExistence type="predicted"/>
<evidence type="ECO:0000313" key="2">
    <source>
        <dbReference type="Proteomes" id="UP001055879"/>
    </source>
</evidence>
<accession>A0ACB8Y3Q6</accession>
<comment type="caution">
    <text evidence="1">The sequence shown here is derived from an EMBL/GenBank/DDBJ whole genome shotgun (WGS) entry which is preliminary data.</text>
</comment>
<dbReference type="Proteomes" id="UP001055879">
    <property type="component" value="Linkage Group LG14"/>
</dbReference>